<dbReference type="Gene3D" id="3.30.1870.10">
    <property type="entry name" value="EreA-like, domain 2"/>
    <property type="match status" value="1"/>
</dbReference>
<dbReference type="Pfam" id="PF05139">
    <property type="entry name" value="Erythro_esteras"/>
    <property type="match status" value="1"/>
</dbReference>
<dbReference type="PANTHER" id="PTHR31299">
    <property type="entry name" value="ESTERASE, PUTATIVE (AFU_ORTHOLOGUE AFUA_1G05850)-RELATED"/>
    <property type="match status" value="1"/>
</dbReference>
<gene>
    <name evidence="1" type="ORF">EWH70_18135</name>
</gene>
<evidence type="ECO:0000313" key="1">
    <source>
        <dbReference type="EMBL" id="RZQ62849.1"/>
    </source>
</evidence>
<proteinExistence type="predicted"/>
<dbReference type="GO" id="GO:0046677">
    <property type="term" value="P:response to antibiotic"/>
    <property type="evidence" value="ECO:0007669"/>
    <property type="project" value="InterPro"/>
</dbReference>
<dbReference type="SUPFAM" id="SSF159501">
    <property type="entry name" value="EreA/ChaN-like"/>
    <property type="match status" value="1"/>
</dbReference>
<dbReference type="OrthoDB" id="9810066at2"/>
<reference evidence="1 2" key="1">
    <citation type="submission" date="2019-02" db="EMBL/GenBank/DDBJ databases">
        <title>Draft genome sequence of Amycolatopsis sp. 8-3EHSu isolated from roots of Suaeda maritima.</title>
        <authorList>
            <person name="Duangmal K."/>
            <person name="Chantavorakit T."/>
        </authorList>
    </citation>
    <scope>NUCLEOTIDE SEQUENCE [LARGE SCALE GENOMIC DNA]</scope>
    <source>
        <strain evidence="1 2">8-3EHSu</strain>
    </source>
</reference>
<dbReference type="Gene3D" id="1.20.1440.30">
    <property type="entry name" value="Biosynthetic Protein domain"/>
    <property type="match status" value="1"/>
</dbReference>
<dbReference type="Gene3D" id="3.40.1660.10">
    <property type="entry name" value="EreA-like (biosynthetic domain)"/>
    <property type="match status" value="1"/>
</dbReference>
<name>A0A4Q7J6T4_9PSEU</name>
<protein>
    <submittedName>
        <fullName evidence="1">Erythromycin esterase family protein</fullName>
    </submittedName>
</protein>
<organism evidence="1 2">
    <name type="scientific">Amycolatopsis suaedae</name>
    <dbReference type="NCBI Taxonomy" id="2510978"/>
    <lineage>
        <taxon>Bacteria</taxon>
        <taxon>Bacillati</taxon>
        <taxon>Actinomycetota</taxon>
        <taxon>Actinomycetes</taxon>
        <taxon>Pseudonocardiales</taxon>
        <taxon>Pseudonocardiaceae</taxon>
        <taxon>Amycolatopsis</taxon>
    </lineage>
</organism>
<sequence>MVYAQGGFMANGLAGWIQENGHPIDTLGLEASPDDLAPLAGIVGSARVVGLGESSHHVREFYQARHRMLRFLVERCGFTVLALEAPYAGGHLLDDWLGGGSGDVKDLASAAIALGLGDVPELHDALRWLRTYNRRDHGAPVRYAGADLPGCLGSPLPALDAVAAYVEAHDPDAVPVLARARELTGRFHDPAPMKVLFGYPSVAQAERDALTAALAELIARTQRMAPRQRARGRGAEHAEAAHLLRGAWLLDQLHRSMAVEGIEIASTFRDVYLAESVLHLLERDPGARIVLVAHNWHLKKLPEPFGAGELLPAGYHLAAELGTDYRAIGVTSRGGRTAVASGDLTGFPFREAALPPPEDTAIESAFPASATWTLADLRAASGVEDAGKYTRMRMADYFCDQPAFDCFDALACVTETSGTAHTR</sequence>
<dbReference type="InterPro" id="IPR007815">
    <property type="entry name" value="Emycin_Estase"/>
</dbReference>
<evidence type="ECO:0000313" key="2">
    <source>
        <dbReference type="Proteomes" id="UP000292003"/>
    </source>
</evidence>
<dbReference type="CDD" id="cd14728">
    <property type="entry name" value="Ere-like"/>
    <property type="match status" value="1"/>
</dbReference>
<dbReference type="EMBL" id="SFCC01000008">
    <property type="protein sequence ID" value="RZQ62849.1"/>
    <property type="molecule type" value="Genomic_DNA"/>
</dbReference>
<dbReference type="AlphaFoldDB" id="A0A4Q7J6T4"/>
<accession>A0A4Q7J6T4</accession>
<dbReference type="PANTHER" id="PTHR31299:SF0">
    <property type="entry name" value="ESTERASE, PUTATIVE (AFU_ORTHOLOGUE AFUA_1G05850)-RELATED"/>
    <property type="match status" value="1"/>
</dbReference>
<keyword evidence="2" id="KW-1185">Reference proteome</keyword>
<comment type="caution">
    <text evidence="1">The sequence shown here is derived from an EMBL/GenBank/DDBJ whole genome shotgun (WGS) entry which is preliminary data.</text>
</comment>
<dbReference type="InterPro" id="IPR052036">
    <property type="entry name" value="Hydrolase/PRTase-associated"/>
</dbReference>
<dbReference type="Proteomes" id="UP000292003">
    <property type="component" value="Unassembled WGS sequence"/>
</dbReference>